<evidence type="ECO:0000256" key="7">
    <source>
        <dbReference type="ARBA" id="ARBA00022737"/>
    </source>
</evidence>
<dbReference type="FunFam" id="2.120.10.80:FF:000024">
    <property type="entry name" value="Kelch-like ECH-associated protein 1"/>
    <property type="match status" value="1"/>
</dbReference>
<evidence type="ECO:0000256" key="4">
    <source>
        <dbReference type="ARBA" id="ARBA00018407"/>
    </source>
</evidence>
<dbReference type="SMART" id="SM00225">
    <property type="entry name" value="BTB"/>
    <property type="match status" value="1"/>
</dbReference>
<evidence type="ECO:0000256" key="6">
    <source>
        <dbReference type="ARBA" id="ARBA00022490"/>
    </source>
</evidence>
<dbReference type="InterPro" id="IPR015915">
    <property type="entry name" value="Kelch-typ_b-propeller"/>
</dbReference>
<dbReference type="CDD" id="cd18248">
    <property type="entry name" value="BTB_POZ_KLHL19_KEAP1"/>
    <property type="match status" value="1"/>
</dbReference>
<keyword evidence="6" id="KW-0963">Cytoplasm</keyword>
<keyword evidence="11" id="KW-1185">Reference proteome</keyword>
<keyword evidence="5" id="KW-0880">Kelch repeat</keyword>
<accession>A0A7J8BSE2</accession>
<evidence type="ECO:0000256" key="5">
    <source>
        <dbReference type="ARBA" id="ARBA00022441"/>
    </source>
</evidence>
<dbReference type="Gene3D" id="3.30.710.10">
    <property type="entry name" value="Potassium Channel Kv1.1, Chain A"/>
    <property type="match status" value="1"/>
</dbReference>
<comment type="pathway">
    <text evidence="2">Protein modification; protein ubiquitination.</text>
</comment>
<dbReference type="InterPro" id="IPR011333">
    <property type="entry name" value="SKP1/BTB/POZ_sf"/>
</dbReference>
<dbReference type="PANTHER" id="PTHR24412:SF162">
    <property type="entry name" value="KELCH-LIKE ECH-ASSOCIATED PROTEIN 1"/>
    <property type="match status" value="1"/>
</dbReference>
<reference evidence="10 11" key="1">
    <citation type="journal article" date="2020" name="Nature">
        <title>Six reference-quality genomes reveal evolution of bat adaptations.</title>
        <authorList>
            <person name="Jebb D."/>
            <person name="Huang Z."/>
            <person name="Pippel M."/>
            <person name="Hughes G.M."/>
            <person name="Lavrichenko K."/>
            <person name="Devanna P."/>
            <person name="Winkler S."/>
            <person name="Jermiin L.S."/>
            <person name="Skirmuntt E.C."/>
            <person name="Katzourakis A."/>
            <person name="Burkitt-Gray L."/>
            <person name="Ray D.A."/>
            <person name="Sullivan K.A.M."/>
            <person name="Roscito J.G."/>
            <person name="Kirilenko B.M."/>
            <person name="Davalos L.M."/>
            <person name="Corthals A.P."/>
            <person name="Power M.L."/>
            <person name="Jones G."/>
            <person name="Ransome R.D."/>
            <person name="Dechmann D.K.N."/>
            <person name="Locatelli A.G."/>
            <person name="Puechmaille S.J."/>
            <person name="Fedrigo O."/>
            <person name="Jarvis E.D."/>
            <person name="Hiller M."/>
            <person name="Vernes S.C."/>
            <person name="Myers E.W."/>
            <person name="Teeling E.C."/>
        </authorList>
    </citation>
    <scope>NUCLEOTIDE SEQUENCE [LARGE SCALE GENOMIC DNA]</scope>
    <source>
        <strain evidence="10">MRouAeg1</strain>
        <tissue evidence="10">Muscle</tissue>
    </source>
</reference>
<dbReference type="Pfam" id="PF00651">
    <property type="entry name" value="BTB"/>
    <property type="match status" value="1"/>
</dbReference>
<dbReference type="InterPro" id="IPR006652">
    <property type="entry name" value="Kelch_1"/>
</dbReference>
<dbReference type="Proteomes" id="UP000593571">
    <property type="component" value="Unassembled WGS sequence"/>
</dbReference>
<dbReference type="SUPFAM" id="SSF117281">
    <property type="entry name" value="Kelch motif"/>
    <property type="match status" value="1"/>
</dbReference>
<dbReference type="SMART" id="SM00612">
    <property type="entry name" value="Kelch"/>
    <property type="match status" value="5"/>
</dbReference>
<evidence type="ECO:0000259" key="9">
    <source>
        <dbReference type="PROSITE" id="PS50097"/>
    </source>
</evidence>
<dbReference type="InterPro" id="IPR030563">
    <property type="entry name" value="KEAP1_BTB_POZ_dom"/>
</dbReference>
<comment type="subcellular location">
    <subcellularLocation>
        <location evidence="1">Cytoplasm</location>
    </subcellularLocation>
</comment>
<dbReference type="FunFam" id="3.30.710.10:FF:000001">
    <property type="entry name" value="Kelch-like family member 20"/>
    <property type="match status" value="1"/>
</dbReference>
<dbReference type="SUPFAM" id="SSF54695">
    <property type="entry name" value="POZ domain"/>
    <property type="match status" value="1"/>
</dbReference>
<gene>
    <name evidence="10" type="ORF">HJG63_007187</name>
</gene>
<dbReference type="AlphaFoldDB" id="A0A7J8BSE2"/>
<dbReference type="PIRSF" id="PIRSF037037">
    <property type="entry name" value="Kelch-like_protein_gigaxonin"/>
    <property type="match status" value="1"/>
</dbReference>
<keyword evidence="7" id="KW-0677">Repeat</keyword>
<evidence type="ECO:0000256" key="3">
    <source>
        <dbReference type="ARBA" id="ARBA00005288"/>
    </source>
</evidence>
<dbReference type="PROSITE" id="PS50097">
    <property type="entry name" value="BTB"/>
    <property type="match status" value="1"/>
</dbReference>
<evidence type="ECO:0000256" key="2">
    <source>
        <dbReference type="ARBA" id="ARBA00004906"/>
    </source>
</evidence>
<dbReference type="PANTHER" id="PTHR24412">
    <property type="entry name" value="KELCH PROTEIN"/>
    <property type="match status" value="1"/>
</dbReference>
<dbReference type="Gene3D" id="1.25.40.420">
    <property type="match status" value="1"/>
</dbReference>
<evidence type="ECO:0000313" key="11">
    <source>
        <dbReference type="Proteomes" id="UP000593571"/>
    </source>
</evidence>
<protein>
    <recommendedName>
        <fullName evidence="4">Kelch-like ECH-associated protein 1</fullName>
    </recommendedName>
</protein>
<organism evidence="10 11">
    <name type="scientific">Rousettus aegyptiacus</name>
    <name type="common">Egyptian fruit bat</name>
    <name type="synonym">Pteropus aegyptiacus</name>
    <dbReference type="NCBI Taxonomy" id="9407"/>
    <lineage>
        <taxon>Eukaryota</taxon>
        <taxon>Metazoa</taxon>
        <taxon>Chordata</taxon>
        <taxon>Craniata</taxon>
        <taxon>Vertebrata</taxon>
        <taxon>Euteleostomi</taxon>
        <taxon>Mammalia</taxon>
        <taxon>Eutheria</taxon>
        <taxon>Laurasiatheria</taxon>
        <taxon>Chiroptera</taxon>
        <taxon>Yinpterochiroptera</taxon>
        <taxon>Pteropodoidea</taxon>
        <taxon>Pteropodidae</taxon>
        <taxon>Rousettinae</taxon>
        <taxon>Rousettus</taxon>
    </lineage>
</organism>
<comment type="caution">
    <text evidence="10">The sequence shown here is derived from an EMBL/GenBank/DDBJ whole genome shotgun (WGS) entry which is preliminary data.</text>
</comment>
<feature type="domain" description="BTB" evidence="9">
    <location>
        <begin position="77"/>
        <end position="149"/>
    </location>
</feature>
<dbReference type="EMBL" id="JACASE010000016">
    <property type="protein sequence ID" value="KAF6401315.1"/>
    <property type="molecule type" value="Genomic_DNA"/>
</dbReference>
<dbReference type="GO" id="GO:0016567">
    <property type="term" value="P:protein ubiquitination"/>
    <property type="evidence" value="ECO:0007669"/>
    <property type="project" value="UniProtKB-UniPathway"/>
</dbReference>
<dbReference type="UniPathway" id="UPA00143"/>
<keyword evidence="8" id="KW-0833">Ubl conjugation pathway</keyword>
<dbReference type="InterPro" id="IPR000210">
    <property type="entry name" value="BTB/POZ_dom"/>
</dbReference>
<dbReference type="InterPro" id="IPR017096">
    <property type="entry name" value="BTB-kelch_protein"/>
</dbReference>
<dbReference type="Pfam" id="PF01344">
    <property type="entry name" value="Kelch_1"/>
    <property type="match status" value="5"/>
</dbReference>
<dbReference type="Gene3D" id="2.120.10.80">
    <property type="entry name" value="Kelch-type beta propeller"/>
    <property type="match status" value="2"/>
</dbReference>
<evidence type="ECO:0000256" key="1">
    <source>
        <dbReference type="ARBA" id="ARBA00004496"/>
    </source>
</evidence>
<comment type="similarity">
    <text evidence="3">Belongs to the KEAP1 family.</text>
</comment>
<name>A0A7J8BSE2_ROUAE</name>
<dbReference type="GO" id="GO:0005737">
    <property type="term" value="C:cytoplasm"/>
    <property type="evidence" value="ECO:0007669"/>
    <property type="project" value="UniProtKB-SubCell"/>
</dbReference>
<evidence type="ECO:0000256" key="8">
    <source>
        <dbReference type="ARBA" id="ARBA00022786"/>
    </source>
</evidence>
<evidence type="ECO:0000313" key="10">
    <source>
        <dbReference type="EMBL" id="KAF6401315.1"/>
    </source>
</evidence>
<proteinExistence type="inferred from homology"/>
<sequence>MQTEPGPSGAGACTGFLPLRSQHPEGVGDTVMYASTECKAEVTPSQHGNRTFSYTLEDHTKQAFGIMNELRLSQQLCDVTLQVKYQDAPAAQFMAHKVVLASSSPVFKAMFTNGLREQGMEVVSIEGIHPKVMERLIEFAYTASISMGEKCVLHVMNGAVMYQIDSVVRACSDFLVQQLDPSNAIGIANFAEQIGCAELHQRAREYIYMHFGEMQLQKCEILQSDSRCKDYLVKIFQELTLHKPTQVMPCRAPKVGRLIYTAGGYFRQSLSYLEAYNPSDGTWLRLADLQVPRSGLAGCVVGGLLYAVGGRNNSPDGNTDSSALDCYNPMTNQWSPCAPMSVPRNRIGVGVIDGHIYAVGGSHGCIHHNSVERYEPERDEWHLVAPMLTRRIGVGVAVLNRLLYAVGGFDGTNRLNSAECYYPERDEWRMITPMNTIRSGAGGYDGHTFLDSVECYDPDMDTWSEVTRMTSGRSGVGVAVTMEPCQKQIDQQNCTC</sequence>